<keyword evidence="19" id="KW-0175">Coiled coil</keyword>
<keyword evidence="10 15" id="KW-0067">ATP-binding</keyword>
<comment type="similarity">
    <text evidence="18">Belongs to the protein kinase superfamily. Ser/Thr protein kinase family. Aurora subfamily.</text>
</comment>
<evidence type="ECO:0000256" key="20">
    <source>
        <dbReference type="SAM" id="MobiDB-lite"/>
    </source>
</evidence>
<feature type="region of interest" description="Disordered" evidence="20">
    <location>
        <begin position="342"/>
        <end position="362"/>
    </location>
</feature>
<evidence type="ECO:0000256" key="1">
    <source>
        <dbReference type="ARBA" id="ARBA00001946"/>
    </source>
</evidence>
<evidence type="ECO:0000256" key="4">
    <source>
        <dbReference type="ARBA" id="ARBA00022679"/>
    </source>
</evidence>
<comment type="subunit">
    <text evidence="2">Monomer.</text>
</comment>
<dbReference type="Pfam" id="PF00069">
    <property type="entry name" value="Pkinase"/>
    <property type="match status" value="1"/>
</dbReference>
<dbReference type="GO" id="GO:0005524">
    <property type="term" value="F:ATP binding"/>
    <property type="evidence" value="ECO:0007669"/>
    <property type="project" value="UniProtKB-UniRule"/>
</dbReference>
<keyword evidence="4 18" id="KW-0808">Transferase</keyword>
<evidence type="ECO:0000256" key="17">
    <source>
        <dbReference type="PROSITE-ProRule" id="PRU10141"/>
    </source>
</evidence>
<evidence type="ECO:0000313" key="22">
    <source>
        <dbReference type="EMBL" id="CAG9327071.1"/>
    </source>
</evidence>
<accession>A0AAU9JGA1</accession>
<sequence>MNKKNFTKLLFESPSVFNGEEKELQRSDFDFERKLGDGAFGQVWRIKHKATNKLYALKQVPKQNVAKMIPQFKRELLIMYELNHPHIIKLYNHFEDEKNFFLIMELAEGGNLYHRLYRERNFLEKVAAQYFREVLLAVEYLHMHVPAIIHRDIKPENILLDKDGRIKLTDFGWSNYYSTDTNAPRFTTCGTLEYLPPEMVQETGHSTAADIWCLGVLLYEMLTGTTPFRTPAKDQMLNNIVNAKVKFPLNFPPLAKELVTKMLEKNPADRITATETKNDRWLTEIPPIRETMVQEPVLKSLKSIMGPEVVTEGYKVINEEPPNENKEPIFSSEDNATITTAATESEAKEEAKEEEKEEPKYNTTPFKQNIKKLQKKISLKVEETIKTKASIRESLQGIATFNQKVKELEEKITEKRKELATLFSAEKEMLLKLSDINFELERIQSSNETAILLEKITNMQKDLMEKTAEVKVYKKNLENIRTDVKQKTMDINERDKNLSSLQLYLKKIKDEILQSKYNKRSELSELEINAEILKSQLEQKDRYYSDPSNGSYFSSKEMMDYVQKRLDELKCYKRDQLKKKIDEAHEFQLDKEQELAEMKIEYEDKKAEIIQNNRKIREEAIRKIKKRNEDSLSKRKNFKEEIRNKLIQKLNEFRNAESQYYIDPIEIDKHKKRLRRRTKRLERLYSEMSQIRTEREMMKEVLSLKKREVEDLEMEIGTAKIKLLGKQFF</sequence>
<dbReference type="InterPro" id="IPR017441">
    <property type="entry name" value="Protein_kinase_ATP_BS"/>
</dbReference>
<dbReference type="PROSITE" id="PS00107">
    <property type="entry name" value="PROTEIN_KINASE_ATP"/>
    <property type="match status" value="1"/>
</dbReference>
<dbReference type="InterPro" id="IPR030616">
    <property type="entry name" value="Aur-like"/>
</dbReference>
<keyword evidence="23" id="KW-1185">Reference proteome</keyword>
<comment type="caution">
    <text evidence="22">The sequence shown here is derived from an EMBL/GenBank/DDBJ whole genome shotgun (WGS) entry which is preliminary data.</text>
</comment>
<dbReference type="EC" id="2.7.11.1" evidence="18"/>
<feature type="coiled-coil region" evidence="19">
    <location>
        <begin position="588"/>
        <end position="722"/>
    </location>
</feature>
<dbReference type="CDD" id="cd14007">
    <property type="entry name" value="STKc_Aurora"/>
    <property type="match status" value="1"/>
</dbReference>
<dbReference type="InterPro" id="IPR011009">
    <property type="entry name" value="Kinase-like_dom_sf"/>
</dbReference>
<evidence type="ECO:0000256" key="13">
    <source>
        <dbReference type="ARBA" id="ARBA00048679"/>
    </source>
</evidence>
<reference evidence="22" key="1">
    <citation type="submission" date="2021-09" db="EMBL/GenBank/DDBJ databases">
        <authorList>
            <consortium name="AG Swart"/>
            <person name="Singh M."/>
            <person name="Singh A."/>
            <person name="Seah K."/>
            <person name="Emmerich C."/>
        </authorList>
    </citation>
    <scope>NUCLEOTIDE SEQUENCE</scope>
    <source>
        <strain evidence="22">ATCC30299</strain>
    </source>
</reference>
<evidence type="ECO:0000256" key="12">
    <source>
        <dbReference type="ARBA" id="ARBA00047899"/>
    </source>
</evidence>
<keyword evidence="7 15" id="KW-0547">Nucleotide-binding</keyword>
<dbReference type="GO" id="GO:0004674">
    <property type="term" value="F:protein serine/threonine kinase activity"/>
    <property type="evidence" value="ECO:0007669"/>
    <property type="project" value="UniProtKB-KW"/>
</dbReference>
<dbReference type="Gene3D" id="1.10.510.10">
    <property type="entry name" value="Transferase(Phosphotransferase) domain 1"/>
    <property type="match status" value="1"/>
</dbReference>
<feature type="active site" description="Proton acceptor" evidence="14">
    <location>
        <position position="152"/>
    </location>
</feature>
<keyword evidence="6" id="KW-0677">Repeat</keyword>
<proteinExistence type="inferred from homology"/>
<evidence type="ECO:0000256" key="2">
    <source>
        <dbReference type="ARBA" id="ARBA00011245"/>
    </source>
</evidence>
<keyword evidence="3 18" id="KW-0723">Serine/threonine-protein kinase</keyword>
<feature type="compositionally biased region" description="Basic and acidic residues" evidence="20">
    <location>
        <begin position="345"/>
        <end position="360"/>
    </location>
</feature>
<dbReference type="Proteomes" id="UP001162131">
    <property type="component" value="Unassembled WGS sequence"/>
</dbReference>
<evidence type="ECO:0000256" key="14">
    <source>
        <dbReference type="PIRSR" id="PIRSR630616-1"/>
    </source>
</evidence>
<dbReference type="SMART" id="SM00220">
    <property type="entry name" value="S_TKc"/>
    <property type="match status" value="1"/>
</dbReference>
<keyword evidence="8 18" id="KW-0418">Kinase</keyword>
<evidence type="ECO:0000256" key="15">
    <source>
        <dbReference type="PIRSR" id="PIRSR630616-2"/>
    </source>
</evidence>
<dbReference type="GO" id="GO:0046872">
    <property type="term" value="F:metal ion binding"/>
    <property type="evidence" value="ECO:0007669"/>
    <property type="project" value="UniProtKB-KW"/>
</dbReference>
<comment type="catalytic activity">
    <reaction evidence="12 18">
        <text>L-threonyl-[protein] + ATP = O-phospho-L-threonyl-[protein] + ADP + H(+)</text>
        <dbReference type="Rhea" id="RHEA:46608"/>
        <dbReference type="Rhea" id="RHEA-COMP:11060"/>
        <dbReference type="Rhea" id="RHEA-COMP:11605"/>
        <dbReference type="ChEBI" id="CHEBI:15378"/>
        <dbReference type="ChEBI" id="CHEBI:30013"/>
        <dbReference type="ChEBI" id="CHEBI:30616"/>
        <dbReference type="ChEBI" id="CHEBI:61977"/>
        <dbReference type="ChEBI" id="CHEBI:456216"/>
        <dbReference type="EC" id="2.7.11.1"/>
    </reaction>
</comment>
<dbReference type="PANTHER" id="PTHR24350">
    <property type="entry name" value="SERINE/THREONINE-PROTEIN KINASE IAL-RELATED"/>
    <property type="match status" value="1"/>
</dbReference>
<dbReference type="AlphaFoldDB" id="A0AAU9JGA1"/>
<protein>
    <recommendedName>
        <fullName evidence="18">Aurora kinase</fullName>
        <ecNumber evidence="18">2.7.11.1</ecNumber>
    </recommendedName>
</protein>
<evidence type="ECO:0000256" key="9">
    <source>
        <dbReference type="ARBA" id="ARBA00022837"/>
    </source>
</evidence>
<feature type="binding site" evidence="15 17">
    <location>
        <position position="58"/>
    </location>
    <ligand>
        <name>ATP</name>
        <dbReference type="ChEBI" id="CHEBI:30616"/>
    </ligand>
</feature>
<evidence type="ECO:0000256" key="11">
    <source>
        <dbReference type="ARBA" id="ARBA00024334"/>
    </source>
</evidence>
<dbReference type="InterPro" id="IPR008271">
    <property type="entry name" value="Ser/Thr_kinase_AS"/>
</dbReference>
<dbReference type="InterPro" id="IPR000719">
    <property type="entry name" value="Prot_kinase_dom"/>
</dbReference>
<name>A0AAU9JGA1_9CILI</name>
<evidence type="ECO:0000313" key="23">
    <source>
        <dbReference type="Proteomes" id="UP001162131"/>
    </source>
</evidence>
<keyword evidence="9" id="KW-0106">Calcium</keyword>
<comment type="catalytic activity">
    <reaction evidence="13 18">
        <text>L-seryl-[protein] + ATP = O-phospho-L-seryl-[protein] + ADP + H(+)</text>
        <dbReference type="Rhea" id="RHEA:17989"/>
        <dbReference type="Rhea" id="RHEA-COMP:9863"/>
        <dbReference type="Rhea" id="RHEA-COMP:11604"/>
        <dbReference type="ChEBI" id="CHEBI:15378"/>
        <dbReference type="ChEBI" id="CHEBI:29999"/>
        <dbReference type="ChEBI" id="CHEBI:30616"/>
        <dbReference type="ChEBI" id="CHEBI:83421"/>
        <dbReference type="ChEBI" id="CHEBI:456216"/>
        <dbReference type="EC" id="2.7.11.1"/>
    </reaction>
</comment>
<feature type="domain" description="Protein kinase" evidence="21">
    <location>
        <begin position="29"/>
        <end position="282"/>
    </location>
</feature>
<evidence type="ECO:0000256" key="6">
    <source>
        <dbReference type="ARBA" id="ARBA00022737"/>
    </source>
</evidence>
<evidence type="ECO:0000256" key="8">
    <source>
        <dbReference type="ARBA" id="ARBA00022777"/>
    </source>
</evidence>
<comment type="similarity">
    <text evidence="11">Belongs to the protein kinase superfamily. Ser/Thr protein kinase family. CDPK subfamily.</text>
</comment>
<feature type="coiled-coil region" evidence="19">
    <location>
        <begin position="391"/>
        <end position="425"/>
    </location>
</feature>
<evidence type="ECO:0000256" key="10">
    <source>
        <dbReference type="ARBA" id="ARBA00022840"/>
    </source>
</evidence>
<organism evidence="22 23">
    <name type="scientific">Blepharisma stoltei</name>
    <dbReference type="NCBI Taxonomy" id="1481888"/>
    <lineage>
        <taxon>Eukaryota</taxon>
        <taxon>Sar</taxon>
        <taxon>Alveolata</taxon>
        <taxon>Ciliophora</taxon>
        <taxon>Postciliodesmatophora</taxon>
        <taxon>Heterotrichea</taxon>
        <taxon>Heterotrichida</taxon>
        <taxon>Blepharismidae</taxon>
        <taxon>Blepharisma</taxon>
    </lineage>
</organism>
<dbReference type="EMBL" id="CAJZBQ010000042">
    <property type="protein sequence ID" value="CAG9327071.1"/>
    <property type="molecule type" value="Genomic_DNA"/>
</dbReference>
<feature type="binding site" evidence="15">
    <location>
        <position position="170"/>
    </location>
    <ligand>
        <name>ATP</name>
        <dbReference type="ChEBI" id="CHEBI:30616"/>
    </ligand>
</feature>
<evidence type="ECO:0000256" key="7">
    <source>
        <dbReference type="ARBA" id="ARBA00022741"/>
    </source>
</evidence>
<keyword evidence="5" id="KW-0479">Metal-binding</keyword>
<evidence type="ECO:0000256" key="18">
    <source>
        <dbReference type="RuleBase" id="RU367134"/>
    </source>
</evidence>
<dbReference type="FunFam" id="3.30.200.20:FF:000315">
    <property type="entry name" value="Calcium-dependent protein kinase 3"/>
    <property type="match status" value="1"/>
</dbReference>
<feature type="binding site" evidence="15">
    <location>
        <begin position="156"/>
        <end position="157"/>
    </location>
    <ligand>
        <name>ATP</name>
        <dbReference type="ChEBI" id="CHEBI:30616"/>
    </ligand>
</feature>
<dbReference type="PROSITE" id="PS00108">
    <property type="entry name" value="PROTEIN_KINASE_ST"/>
    <property type="match status" value="1"/>
</dbReference>
<dbReference type="SUPFAM" id="SSF56112">
    <property type="entry name" value="Protein kinase-like (PK-like)"/>
    <property type="match status" value="1"/>
</dbReference>
<feature type="cross-link" description="Glycyl lysine isopeptide (Lys-Gly) (interchain with G-Cter in SUMO2)" evidence="16">
    <location>
        <position position="154"/>
    </location>
</feature>
<evidence type="ECO:0000256" key="19">
    <source>
        <dbReference type="SAM" id="Coils"/>
    </source>
</evidence>
<evidence type="ECO:0000259" key="21">
    <source>
        <dbReference type="PROSITE" id="PS50011"/>
    </source>
</evidence>
<evidence type="ECO:0000256" key="3">
    <source>
        <dbReference type="ARBA" id="ARBA00022527"/>
    </source>
</evidence>
<dbReference type="FunFam" id="1.10.510.10:FF:000571">
    <property type="entry name" value="Maternal embryonic leucine zipper kinase"/>
    <property type="match status" value="1"/>
</dbReference>
<gene>
    <name evidence="22" type="ORF">BSTOLATCC_MIC43068</name>
</gene>
<dbReference type="PROSITE" id="PS50011">
    <property type="entry name" value="PROTEIN_KINASE_DOM"/>
    <property type="match status" value="1"/>
</dbReference>
<evidence type="ECO:0000256" key="16">
    <source>
        <dbReference type="PIRSR" id="PIRSR630616-3"/>
    </source>
</evidence>
<evidence type="ECO:0000256" key="5">
    <source>
        <dbReference type="ARBA" id="ARBA00022723"/>
    </source>
</evidence>
<comment type="cofactor">
    <cofactor evidence="1">
        <name>Mg(2+)</name>
        <dbReference type="ChEBI" id="CHEBI:18420"/>
    </cofactor>
</comment>
<feature type="binding site" evidence="15">
    <location>
        <begin position="105"/>
        <end position="107"/>
    </location>
    <ligand>
        <name>ATP</name>
        <dbReference type="ChEBI" id="CHEBI:30616"/>
    </ligand>
</feature>
<feature type="coiled-coil region" evidence="19">
    <location>
        <begin position="456"/>
        <end position="483"/>
    </location>
</feature>